<feature type="domain" description="FAD-dependent protein C-terminal" evidence="2">
    <location>
        <begin position="282"/>
        <end position="476"/>
    </location>
</feature>
<evidence type="ECO:0000313" key="4">
    <source>
        <dbReference type="Proteomes" id="UP000005139"/>
    </source>
</evidence>
<dbReference type="PANTHER" id="PTHR42842:SF3">
    <property type="entry name" value="FAD_NAD(P)-BINDING OXIDOREDUCTASE FAMILY PROTEIN"/>
    <property type="match status" value="1"/>
</dbReference>
<comment type="caution">
    <text evidence="3">The sequence shown here is derived from an EMBL/GenBank/DDBJ whole genome shotgun (WGS) entry which is preliminary data.</text>
</comment>
<dbReference type="RefSeq" id="WP_007289354.1">
    <property type="nucleotide sequence ID" value="NZ_AAWL01000008.1"/>
</dbReference>
<dbReference type="PANTHER" id="PTHR42842">
    <property type="entry name" value="FAD/NAD(P)-BINDING OXIDOREDUCTASE"/>
    <property type="match status" value="1"/>
</dbReference>
<dbReference type="SUPFAM" id="SSF51905">
    <property type="entry name" value="FAD/NAD(P)-binding domain"/>
    <property type="match status" value="1"/>
</dbReference>
<sequence>MLRITNLRVALNDDRPLARIVAQRLKLPAEHIEEVVIFRRALDARRKNNINFVYTLDVRVGIPEGQVLARLGGDRDVASVAQSVPEPVIPGPHKLDSPPIVVGAGPAGLFAALTLAEHGYRPLLLERGRDVVRRTADVARFWETGEFDPVSNVQFGEGGAGTFSDGKLTTRVTDPRMRQVLDALVAAGAPPEIRYLHKPHVGTDRLREVVRNLRQRIIELGGQVQFETPVIDITVKQGRLTGLTVGDGRHFSCNVALFAIGHSARDTYEMLYRRGVAMEAKPFAIGVRIEHPQPLIDRAQYGPMAGHPKLGAADYALVYHDKKCGRTAYSFCMCPGGVVVAAASEAGGVVTNGMSYYRRDSGVANSALVVNVNPEDCGSHVLSGIELQRHCETLAFRAGGGGYRAPAQTVGNFLTGQSAHYLVAPTYRPGVAPADLRQCLPRFVTDTLARALFDFGRKIKGFDHPGALMTGVETRTSAPVRILRGQDFVSVNIGGLYPVGEGAGYAGGIMSAALDGLNAALAVISRYSPN</sequence>
<reference evidence="3 4" key="2">
    <citation type="submission" date="2007-01" db="EMBL/GenBank/DDBJ databases">
        <title>Sequencing of the draft genome and assembly of Thermosinus carboxydivorans Nor1.</title>
        <authorList>
            <consortium name="US DOE Joint Genome Institute (JGI-PGF)"/>
            <person name="Copeland A."/>
            <person name="Lucas S."/>
            <person name="Lapidus A."/>
            <person name="Barry K."/>
            <person name="Glavina del Rio T."/>
            <person name="Dalin E."/>
            <person name="Tice H."/>
            <person name="Bruce D."/>
            <person name="Pitluck S."/>
            <person name="Richardson P."/>
        </authorList>
    </citation>
    <scope>NUCLEOTIDE SEQUENCE [LARGE SCALE GENOMIC DNA]</scope>
    <source>
        <strain evidence="3 4">Nor1</strain>
    </source>
</reference>
<evidence type="ECO:0000259" key="2">
    <source>
        <dbReference type="Pfam" id="PF21688"/>
    </source>
</evidence>
<evidence type="ECO:0000313" key="3">
    <source>
        <dbReference type="EMBL" id="EAX47625.1"/>
    </source>
</evidence>
<keyword evidence="4" id="KW-1185">Reference proteome</keyword>
<dbReference type="InterPro" id="IPR049516">
    <property type="entry name" value="FAD-depend_C"/>
</dbReference>
<dbReference type="InterPro" id="IPR028348">
    <property type="entry name" value="FAD-binding_protein"/>
</dbReference>
<reference evidence="3 4" key="1">
    <citation type="submission" date="2007-01" db="EMBL/GenBank/DDBJ databases">
        <title>Annotation of the draft genome assembly of Thermosinus carboxydivorans Nor1.</title>
        <authorList>
            <consortium name="US DOE Joint Genome Institute (JGI-ORNL)"/>
            <person name="Larimer F."/>
            <person name="Land M."/>
            <person name="Hauser L."/>
        </authorList>
    </citation>
    <scope>NUCLEOTIDE SEQUENCE [LARGE SCALE GENOMIC DNA]</scope>
    <source>
        <strain evidence="3 4">Nor1</strain>
    </source>
</reference>
<proteinExistence type="predicted"/>
<dbReference type="InterPro" id="IPR036188">
    <property type="entry name" value="FAD/NAD-bd_sf"/>
</dbReference>
<dbReference type="OrthoDB" id="9762921at2"/>
<dbReference type="GO" id="GO:0016491">
    <property type="term" value="F:oxidoreductase activity"/>
    <property type="evidence" value="ECO:0007669"/>
    <property type="project" value="InterPro"/>
</dbReference>
<feature type="domain" description="FAD/NAD(P)-binding" evidence="1">
    <location>
        <begin position="100"/>
        <end position="266"/>
    </location>
</feature>
<dbReference type="Gene3D" id="3.30.70.2700">
    <property type="match status" value="1"/>
</dbReference>
<organism evidence="3 4">
    <name type="scientific">Thermosinus carboxydivorans Nor1</name>
    <dbReference type="NCBI Taxonomy" id="401526"/>
    <lineage>
        <taxon>Bacteria</taxon>
        <taxon>Bacillati</taxon>
        <taxon>Bacillota</taxon>
        <taxon>Negativicutes</taxon>
        <taxon>Selenomonadales</taxon>
        <taxon>Sporomusaceae</taxon>
        <taxon>Thermosinus</taxon>
    </lineage>
</organism>
<dbReference type="EMBL" id="AAWL01000008">
    <property type="protein sequence ID" value="EAX47625.1"/>
    <property type="molecule type" value="Genomic_DNA"/>
</dbReference>
<dbReference type="Gene3D" id="3.50.50.60">
    <property type="entry name" value="FAD/NAD(P)-binding domain"/>
    <property type="match status" value="2"/>
</dbReference>
<evidence type="ECO:0000259" key="1">
    <source>
        <dbReference type="Pfam" id="PF07992"/>
    </source>
</evidence>
<name>A1HQR4_9FIRM</name>
<dbReference type="Proteomes" id="UP000005139">
    <property type="component" value="Unassembled WGS sequence"/>
</dbReference>
<dbReference type="eggNOG" id="COG2509">
    <property type="taxonomic scope" value="Bacteria"/>
</dbReference>
<dbReference type="PIRSF" id="PIRSF038984">
    <property type="entry name" value="FAD_binding_protein"/>
    <property type="match status" value="1"/>
</dbReference>
<dbReference type="Pfam" id="PF07992">
    <property type="entry name" value="Pyr_redox_2"/>
    <property type="match status" value="1"/>
</dbReference>
<protein>
    <submittedName>
        <fullName evidence="3">FAD dependent oxidoreductase</fullName>
    </submittedName>
</protein>
<gene>
    <name evidence="3" type="ORF">TcarDRAFT_1047</name>
</gene>
<dbReference type="Pfam" id="PF21688">
    <property type="entry name" value="FAD-depend_C"/>
    <property type="match status" value="1"/>
</dbReference>
<accession>A1HQR4</accession>
<dbReference type="InterPro" id="IPR023753">
    <property type="entry name" value="FAD/NAD-binding_dom"/>
</dbReference>
<dbReference type="AlphaFoldDB" id="A1HQR4"/>